<reference evidence="2" key="1">
    <citation type="submission" date="2020-02" db="EMBL/GenBank/DDBJ databases">
        <authorList>
            <person name="Shen X.-R."/>
            <person name="Zhang Y.-X."/>
        </authorList>
    </citation>
    <scope>NUCLEOTIDE SEQUENCE</scope>
    <source>
        <strain evidence="2">SYP-B3998</strain>
    </source>
</reference>
<accession>A0A6G4A190</accession>
<dbReference type="InterPro" id="IPR016181">
    <property type="entry name" value="Acyl_CoA_acyltransferase"/>
</dbReference>
<gene>
    <name evidence="2" type="ORF">GK047_19835</name>
</gene>
<proteinExistence type="predicted"/>
<dbReference type="Pfam" id="PF00583">
    <property type="entry name" value="Acetyltransf_1"/>
    <property type="match status" value="1"/>
</dbReference>
<evidence type="ECO:0000313" key="2">
    <source>
        <dbReference type="EMBL" id="NEW08256.1"/>
    </source>
</evidence>
<feature type="domain" description="N-acetyltransferase" evidence="1">
    <location>
        <begin position="2"/>
        <end position="155"/>
    </location>
</feature>
<dbReference type="PANTHER" id="PTHR43617">
    <property type="entry name" value="L-AMINO ACID N-ACETYLTRANSFERASE"/>
    <property type="match status" value="1"/>
</dbReference>
<dbReference type="InterPro" id="IPR050276">
    <property type="entry name" value="MshD_Acetyltransferase"/>
</dbReference>
<dbReference type="EMBL" id="JAAIKC010000008">
    <property type="protein sequence ID" value="NEW08256.1"/>
    <property type="molecule type" value="Genomic_DNA"/>
</dbReference>
<dbReference type="InterPro" id="IPR000182">
    <property type="entry name" value="GNAT_dom"/>
</dbReference>
<dbReference type="SUPFAM" id="SSF55729">
    <property type="entry name" value="Acyl-CoA N-acyltransferases (Nat)"/>
    <property type="match status" value="1"/>
</dbReference>
<dbReference type="RefSeq" id="WP_163950703.1">
    <property type="nucleotide sequence ID" value="NZ_JAAIKC010000008.1"/>
</dbReference>
<name>A0A6G4A190_9BACL</name>
<sequence length="296" mass="33568">MITFHTFSELSLKDAVSLWNKGFEHYLIPITLTVDTFVQRTANEGISLDHSIVAFDEKTPIGFVANAFRTYQGQKIAWNGGTGIIPDYRGKGIGRLLIEQAISLYREQAVHVSTLEALSENERAIRLYENMGYQTKDRLLMFQTTDALLSNAFLPRSNHEDYFTLKKASPAELGFLPIYRNDRAWQTQWESLRSGELVLAYNKHSGEVIGYSLYRSIYNEQGELSTIILYQCEVDPSVSNAANIINEMLTEVYAPHRGACKRMTINLSSTNHLVIEALGRAGFTLQLEQVYMVQHV</sequence>
<dbReference type="Gene3D" id="3.40.630.30">
    <property type="match status" value="1"/>
</dbReference>
<organism evidence="2">
    <name type="scientific">Paenibacillus sp. SYP-B3998</name>
    <dbReference type="NCBI Taxonomy" id="2678564"/>
    <lineage>
        <taxon>Bacteria</taxon>
        <taxon>Bacillati</taxon>
        <taxon>Bacillota</taxon>
        <taxon>Bacilli</taxon>
        <taxon>Bacillales</taxon>
        <taxon>Paenibacillaceae</taxon>
        <taxon>Paenibacillus</taxon>
    </lineage>
</organism>
<dbReference type="PROSITE" id="PS51186">
    <property type="entry name" value="GNAT"/>
    <property type="match status" value="1"/>
</dbReference>
<keyword evidence="2" id="KW-0808">Transferase</keyword>
<dbReference type="GO" id="GO:0008999">
    <property type="term" value="F:protein-N-terminal-alanine acetyltransferase activity"/>
    <property type="evidence" value="ECO:0007669"/>
    <property type="project" value="TreeGrafter"/>
</dbReference>
<dbReference type="PANTHER" id="PTHR43617:SF20">
    <property type="entry name" value="N-ALPHA-ACETYLTRANSFERASE RIMI"/>
    <property type="match status" value="1"/>
</dbReference>
<protein>
    <submittedName>
        <fullName evidence="2">GNAT family N-acetyltransferase</fullName>
    </submittedName>
</protein>
<dbReference type="AlphaFoldDB" id="A0A6G4A190"/>
<evidence type="ECO:0000259" key="1">
    <source>
        <dbReference type="PROSITE" id="PS51186"/>
    </source>
</evidence>
<dbReference type="CDD" id="cd04301">
    <property type="entry name" value="NAT_SF"/>
    <property type="match status" value="1"/>
</dbReference>
<comment type="caution">
    <text evidence="2">The sequence shown here is derived from an EMBL/GenBank/DDBJ whole genome shotgun (WGS) entry which is preliminary data.</text>
</comment>